<keyword evidence="3 8" id="KW-0863">Zinc-finger</keyword>
<evidence type="ECO:0000259" key="10">
    <source>
        <dbReference type="PROSITE" id="PS50157"/>
    </source>
</evidence>
<dbReference type="Proteomes" id="UP001159364">
    <property type="component" value="Linkage Group LG08"/>
</dbReference>
<protein>
    <recommendedName>
        <fullName evidence="10">C2H2-type domain-containing protein</fullName>
    </recommendedName>
</protein>
<evidence type="ECO:0000256" key="8">
    <source>
        <dbReference type="PROSITE-ProRule" id="PRU00042"/>
    </source>
</evidence>
<dbReference type="EMBL" id="JAIWQS010000008">
    <property type="protein sequence ID" value="KAJ8899419.1"/>
    <property type="molecule type" value="Genomic_DNA"/>
</dbReference>
<dbReference type="AlphaFoldDB" id="A0AAV8UAB9"/>
<dbReference type="PANTHER" id="PTHR45801:SF117">
    <property type="entry name" value="OS07G0417400 PROTEIN"/>
    <property type="match status" value="1"/>
</dbReference>
<dbReference type="InterPro" id="IPR052426">
    <property type="entry name" value="Plant_dev_regulator"/>
</dbReference>
<comment type="subcellular location">
    <subcellularLocation>
        <location evidence="1">Nucleus</location>
    </subcellularLocation>
</comment>
<name>A0AAV8UAB9_9ROSI</name>
<dbReference type="InterPro" id="IPR036236">
    <property type="entry name" value="Znf_C2H2_sf"/>
</dbReference>
<feature type="region of interest" description="Disordered" evidence="9">
    <location>
        <begin position="1"/>
        <end position="23"/>
    </location>
</feature>
<evidence type="ECO:0000256" key="7">
    <source>
        <dbReference type="ARBA" id="ARBA00023242"/>
    </source>
</evidence>
<dbReference type="PROSITE" id="PS50157">
    <property type="entry name" value="ZINC_FINGER_C2H2_2"/>
    <property type="match status" value="1"/>
</dbReference>
<evidence type="ECO:0000313" key="11">
    <source>
        <dbReference type="EMBL" id="KAJ8899419.1"/>
    </source>
</evidence>
<organism evidence="11 12">
    <name type="scientific">Erythroxylum novogranatense</name>
    <dbReference type="NCBI Taxonomy" id="1862640"/>
    <lineage>
        <taxon>Eukaryota</taxon>
        <taxon>Viridiplantae</taxon>
        <taxon>Streptophyta</taxon>
        <taxon>Embryophyta</taxon>
        <taxon>Tracheophyta</taxon>
        <taxon>Spermatophyta</taxon>
        <taxon>Magnoliopsida</taxon>
        <taxon>eudicotyledons</taxon>
        <taxon>Gunneridae</taxon>
        <taxon>Pentapetalae</taxon>
        <taxon>rosids</taxon>
        <taxon>fabids</taxon>
        <taxon>Malpighiales</taxon>
        <taxon>Erythroxylaceae</taxon>
        <taxon>Erythroxylum</taxon>
    </lineage>
</organism>
<evidence type="ECO:0000313" key="12">
    <source>
        <dbReference type="Proteomes" id="UP001159364"/>
    </source>
</evidence>
<gene>
    <name evidence="11" type="ORF">K2173_018393</name>
</gene>
<comment type="caution">
    <text evidence="11">The sequence shown here is derived from an EMBL/GenBank/DDBJ whole genome shotgun (WGS) entry which is preliminary data.</text>
</comment>
<dbReference type="GO" id="GO:0008270">
    <property type="term" value="F:zinc ion binding"/>
    <property type="evidence" value="ECO:0007669"/>
    <property type="project" value="UniProtKB-KW"/>
</dbReference>
<evidence type="ECO:0000256" key="4">
    <source>
        <dbReference type="ARBA" id="ARBA00022833"/>
    </source>
</evidence>
<feature type="domain" description="C2H2-type" evidence="10">
    <location>
        <begin position="28"/>
        <end position="55"/>
    </location>
</feature>
<evidence type="ECO:0000256" key="3">
    <source>
        <dbReference type="ARBA" id="ARBA00022771"/>
    </source>
</evidence>
<evidence type="ECO:0000256" key="6">
    <source>
        <dbReference type="ARBA" id="ARBA00023163"/>
    </source>
</evidence>
<proteinExistence type="predicted"/>
<dbReference type="PROSITE" id="PS00028">
    <property type="entry name" value="ZINC_FINGER_C2H2_1"/>
    <property type="match status" value="1"/>
</dbReference>
<evidence type="ECO:0000256" key="2">
    <source>
        <dbReference type="ARBA" id="ARBA00022723"/>
    </source>
</evidence>
<reference evidence="11 12" key="1">
    <citation type="submission" date="2021-09" db="EMBL/GenBank/DDBJ databases">
        <title>Genomic insights and catalytic innovation underlie evolution of tropane alkaloids biosynthesis.</title>
        <authorList>
            <person name="Wang Y.-J."/>
            <person name="Tian T."/>
            <person name="Huang J.-P."/>
            <person name="Huang S.-X."/>
        </authorList>
    </citation>
    <scope>NUCLEOTIDE SEQUENCE [LARGE SCALE GENOMIC DNA]</scope>
    <source>
        <strain evidence="11">KIB-2018</strain>
        <tissue evidence="11">Leaf</tissue>
    </source>
</reference>
<dbReference type="Gene3D" id="3.30.160.60">
    <property type="entry name" value="Classic Zinc Finger"/>
    <property type="match status" value="1"/>
</dbReference>
<keyword evidence="2" id="KW-0479">Metal-binding</keyword>
<dbReference type="SUPFAM" id="SSF57667">
    <property type="entry name" value="beta-beta-alpha zinc fingers"/>
    <property type="match status" value="1"/>
</dbReference>
<dbReference type="PANTHER" id="PTHR45801">
    <property type="entry name" value="OS07G0101800 PROTEIN"/>
    <property type="match status" value="1"/>
</dbReference>
<dbReference type="Pfam" id="PF13912">
    <property type="entry name" value="zf-C2H2_6"/>
    <property type="match status" value="1"/>
</dbReference>
<evidence type="ECO:0000256" key="9">
    <source>
        <dbReference type="SAM" id="MobiDB-lite"/>
    </source>
</evidence>
<sequence>MEDSKSSSEETDLSEQINDDSPGTVRSYECVFCKRGFTSAQALGGHMNIHRKDRAKPSPSSVDSISSKVDDDYSSFRAYSAIQSHPPHYPMSQQVQINYQTYFPPPTTWGARSQHAQHIDDLCVQSPQHLNPCGEDWSRNLSIEIGPSHEEKREDGRKDELDLELRLGHHHY</sequence>
<evidence type="ECO:0000256" key="1">
    <source>
        <dbReference type="ARBA" id="ARBA00004123"/>
    </source>
</evidence>
<accession>A0AAV8UAB9</accession>
<keyword evidence="12" id="KW-1185">Reference proteome</keyword>
<dbReference type="GO" id="GO:0005634">
    <property type="term" value="C:nucleus"/>
    <property type="evidence" value="ECO:0007669"/>
    <property type="project" value="UniProtKB-SubCell"/>
</dbReference>
<keyword evidence="6" id="KW-0804">Transcription</keyword>
<keyword evidence="5" id="KW-0805">Transcription regulation</keyword>
<dbReference type="InterPro" id="IPR013087">
    <property type="entry name" value="Znf_C2H2_type"/>
</dbReference>
<evidence type="ECO:0000256" key="5">
    <source>
        <dbReference type="ARBA" id="ARBA00023015"/>
    </source>
</evidence>
<keyword evidence="4" id="KW-0862">Zinc</keyword>
<keyword evidence="7" id="KW-0539">Nucleus</keyword>